<organism evidence="3 4">
    <name type="scientific">Micromonospora avicenniae</name>
    <dbReference type="NCBI Taxonomy" id="1198245"/>
    <lineage>
        <taxon>Bacteria</taxon>
        <taxon>Bacillati</taxon>
        <taxon>Actinomycetota</taxon>
        <taxon>Actinomycetes</taxon>
        <taxon>Micromonosporales</taxon>
        <taxon>Micromonosporaceae</taxon>
        <taxon>Micromonospora</taxon>
    </lineage>
</organism>
<dbReference type="SUPFAM" id="SSF52833">
    <property type="entry name" value="Thioredoxin-like"/>
    <property type="match status" value="1"/>
</dbReference>
<keyword evidence="1" id="KW-0812">Transmembrane</keyword>
<dbReference type="RefSeq" id="WP_076467218.1">
    <property type="nucleotide sequence ID" value="NZ_FTNF01000001.1"/>
</dbReference>
<proteinExistence type="predicted"/>
<dbReference type="Gene3D" id="3.40.30.10">
    <property type="entry name" value="Glutaredoxin"/>
    <property type="match status" value="1"/>
</dbReference>
<dbReference type="InterPro" id="IPR002109">
    <property type="entry name" value="Glutaredoxin"/>
</dbReference>
<evidence type="ECO:0000256" key="1">
    <source>
        <dbReference type="SAM" id="Phobius"/>
    </source>
</evidence>
<accession>A0A1N6R811</accession>
<name>A0A1N6R811_9ACTN</name>
<gene>
    <name evidence="3" type="ORF">SAMN05444858_101637</name>
</gene>
<sequence length="141" mass="15168">MLRSWGPPGLLLASGLFAASGQRSLWAGAVWLAVLAALAFVLSPLAFPRAVTAAQARQRSAADGRPVVYWRPGCQYCLRLRFRLGRAARRAYWVNIWSDPAGAAAVRAVAGGNETVPTVVLSDGEPAVNPSPDWFRRRLGP</sequence>
<evidence type="ECO:0000259" key="2">
    <source>
        <dbReference type="Pfam" id="PF00462"/>
    </source>
</evidence>
<dbReference type="AlphaFoldDB" id="A0A1N6R811"/>
<dbReference type="STRING" id="1198245.SAMN05444858_101637"/>
<dbReference type="EMBL" id="FTNF01000001">
    <property type="protein sequence ID" value="SIQ24995.1"/>
    <property type="molecule type" value="Genomic_DNA"/>
</dbReference>
<feature type="transmembrane region" description="Helical" evidence="1">
    <location>
        <begin position="28"/>
        <end position="47"/>
    </location>
</feature>
<dbReference type="InterPro" id="IPR036249">
    <property type="entry name" value="Thioredoxin-like_sf"/>
</dbReference>
<protein>
    <submittedName>
        <fullName evidence="3">Glutaredoxin</fullName>
    </submittedName>
</protein>
<dbReference type="Proteomes" id="UP000186004">
    <property type="component" value="Unassembled WGS sequence"/>
</dbReference>
<keyword evidence="1" id="KW-0472">Membrane</keyword>
<evidence type="ECO:0000313" key="3">
    <source>
        <dbReference type="EMBL" id="SIQ24995.1"/>
    </source>
</evidence>
<dbReference type="Pfam" id="PF00462">
    <property type="entry name" value="Glutaredoxin"/>
    <property type="match status" value="1"/>
</dbReference>
<reference evidence="3 4" key="1">
    <citation type="submission" date="2017-01" db="EMBL/GenBank/DDBJ databases">
        <authorList>
            <person name="Mah S.A."/>
            <person name="Swanson W.J."/>
            <person name="Moy G.W."/>
            <person name="Vacquier V.D."/>
        </authorList>
    </citation>
    <scope>NUCLEOTIDE SEQUENCE [LARGE SCALE GENOMIC DNA]</scope>
    <source>
        <strain evidence="3 4">DSM 45758</strain>
    </source>
</reference>
<evidence type="ECO:0000313" key="4">
    <source>
        <dbReference type="Proteomes" id="UP000186004"/>
    </source>
</evidence>
<keyword evidence="1" id="KW-1133">Transmembrane helix</keyword>
<keyword evidence="4" id="KW-1185">Reference proteome</keyword>
<feature type="domain" description="Glutaredoxin" evidence="2">
    <location>
        <begin position="67"/>
        <end position="121"/>
    </location>
</feature>